<dbReference type="Pfam" id="PF00024">
    <property type="entry name" value="PAN_1"/>
    <property type="match status" value="2"/>
</dbReference>
<evidence type="ECO:0000256" key="1">
    <source>
        <dbReference type="ARBA" id="ARBA00022737"/>
    </source>
</evidence>
<reference evidence="4 5" key="1">
    <citation type="journal article" date="2018" name="Nat. Ecol. Evol.">
        <title>Genomic signatures of mitonuclear coevolution across populations of Tigriopus californicus.</title>
        <authorList>
            <person name="Barreto F.S."/>
            <person name="Watson E.T."/>
            <person name="Lima T.G."/>
            <person name="Willett C.S."/>
            <person name="Edmands S."/>
            <person name="Li W."/>
            <person name="Burton R.S."/>
        </authorList>
    </citation>
    <scope>NUCLEOTIDE SEQUENCE [LARGE SCALE GENOMIC DNA]</scope>
    <source>
        <strain evidence="4 5">San Diego</strain>
    </source>
</reference>
<dbReference type="SMART" id="SM00223">
    <property type="entry name" value="APPLE"/>
    <property type="match status" value="2"/>
</dbReference>
<dbReference type="GO" id="GO:0005576">
    <property type="term" value="C:extracellular region"/>
    <property type="evidence" value="ECO:0007669"/>
    <property type="project" value="InterPro"/>
</dbReference>
<dbReference type="SUPFAM" id="SSF57414">
    <property type="entry name" value="Hairpin loop containing domain-like"/>
    <property type="match status" value="2"/>
</dbReference>
<accession>A0A553P881</accession>
<evidence type="ECO:0000313" key="5">
    <source>
        <dbReference type="Proteomes" id="UP000318571"/>
    </source>
</evidence>
<evidence type="ECO:0000313" key="4">
    <source>
        <dbReference type="EMBL" id="TRY73894.1"/>
    </source>
</evidence>
<dbReference type="InterPro" id="IPR003609">
    <property type="entry name" value="Pan_app"/>
</dbReference>
<name>A0A553P881_TIGCA</name>
<proteinExistence type="predicted"/>
<evidence type="ECO:0000259" key="3">
    <source>
        <dbReference type="PROSITE" id="PS50948"/>
    </source>
</evidence>
<dbReference type="GO" id="GO:0006508">
    <property type="term" value="P:proteolysis"/>
    <property type="evidence" value="ECO:0007669"/>
    <property type="project" value="InterPro"/>
</dbReference>
<feature type="domain" description="Apple" evidence="3">
    <location>
        <begin position="417"/>
        <end position="484"/>
    </location>
</feature>
<keyword evidence="5" id="KW-1185">Reference proteome</keyword>
<keyword evidence="2" id="KW-1015">Disulfide bond</keyword>
<comment type="caution">
    <text evidence="4">The sequence shown here is derived from an EMBL/GenBank/DDBJ whole genome shotgun (WGS) entry which is preliminary data.</text>
</comment>
<dbReference type="PROSITE" id="PS50948">
    <property type="entry name" value="PAN"/>
    <property type="match status" value="1"/>
</dbReference>
<keyword evidence="1" id="KW-0677">Repeat</keyword>
<protein>
    <recommendedName>
        <fullName evidence="3">Apple domain-containing protein</fullName>
    </recommendedName>
</protein>
<gene>
    <name evidence="4" type="ORF">TCAL_07772</name>
</gene>
<dbReference type="Gene3D" id="3.50.4.10">
    <property type="entry name" value="Hepatocyte Growth Factor"/>
    <property type="match status" value="2"/>
</dbReference>
<dbReference type="AlphaFoldDB" id="A0A553P881"/>
<dbReference type="InterPro" id="IPR000177">
    <property type="entry name" value="Apple"/>
</dbReference>
<dbReference type="EMBL" id="VCGU01000007">
    <property type="protein sequence ID" value="TRY73894.1"/>
    <property type="molecule type" value="Genomic_DNA"/>
</dbReference>
<sequence>MGVCEITGKCIQSDCMPDTVCIGDECVVVVCESDQQCPYGFHCALLSSGSQDFQQGLGEKVCSQTNPDLRRIKSTMGSLYRSCCRDSECKHDEACYFLTNRDQNECQARSKNQLGGYCRTVYRVCDSHCHCNNIAHCFKMSDKPKQANGNCFCNTIDDRSCGAQCNTTSDCRDGCDDCQSNICSVSPLKDRCNEALKSCARSQQSLCKLQPRQECCTDCDCYRQCKGIECSCNKQCRGPAPWFCPADGSPLPEETPQLPVQEPAQRCPLEPNCIRPTCFYASKFSGQVRESFGDIGTARDCWEECHLDQACLGFTWSSQGGQCTLLATLTRPQASTSHISGFRLCPDVKTPNIMQSAQIGQTQGDQIGTSVYNGGHGQSQHRNEKVNYYEYHYYGDQTVDSHHGGQGNRLTDSKSACFLENTSIDGDLTLNGIIDVDNASKCQELCQKDPSCEYFTLEVRVCYLMKNKHDSERYDGATSGSKRC</sequence>
<organism evidence="4 5">
    <name type="scientific">Tigriopus californicus</name>
    <name type="common">Marine copepod</name>
    <dbReference type="NCBI Taxonomy" id="6832"/>
    <lineage>
        <taxon>Eukaryota</taxon>
        <taxon>Metazoa</taxon>
        <taxon>Ecdysozoa</taxon>
        <taxon>Arthropoda</taxon>
        <taxon>Crustacea</taxon>
        <taxon>Multicrustacea</taxon>
        <taxon>Hexanauplia</taxon>
        <taxon>Copepoda</taxon>
        <taxon>Harpacticoida</taxon>
        <taxon>Harpacticidae</taxon>
        <taxon>Tigriopus</taxon>
    </lineage>
</organism>
<dbReference type="Proteomes" id="UP000318571">
    <property type="component" value="Chromosome 3"/>
</dbReference>
<evidence type="ECO:0000256" key="2">
    <source>
        <dbReference type="ARBA" id="ARBA00023157"/>
    </source>
</evidence>